<accession>A0A1I6JQI9</accession>
<dbReference type="RefSeq" id="WP_093310699.1">
    <property type="nucleotide sequence ID" value="NZ_FOZG01000001.1"/>
</dbReference>
<protein>
    <submittedName>
        <fullName evidence="2">Uncharacterized protein</fullName>
    </submittedName>
</protein>
<feature type="transmembrane region" description="Helical" evidence="1">
    <location>
        <begin position="29"/>
        <end position="50"/>
    </location>
</feature>
<keyword evidence="1" id="KW-1133">Transmembrane helix</keyword>
<feature type="transmembrane region" description="Helical" evidence="1">
    <location>
        <begin position="62"/>
        <end position="84"/>
    </location>
</feature>
<dbReference type="STRING" id="1166337.SAMN05192580_0682"/>
<dbReference type="EMBL" id="FOZG01000001">
    <property type="protein sequence ID" value="SFR81246.1"/>
    <property type="molecule type" value="Genomic_DNA"/>
</dbReference>
<keyword evidence="1" id="KW-0812">Transmembrane</keyword>
<keyword evidence="1" id="KW-0472">Membrane</keyword>
<organism evidence="2 3">
    <name type="scientific">Sphingomonas jatrophae</name>
    <dbReference type="NCBI Taxonomy" id="1166337"/>
    <lineage>
        <taxon>Bacteria</taxon>
        <taxon>Pseudomonadati</taxon>
        <taxon>Pseudomonadota</taxon>
        <taxon>Alphaproteobacteria</taxon>
        <taxon>Sphingomonadales</taxon>
        <taxon>Sphingomonadaceae</taxon>
        <taxon>Sphingomonas</taxon>
    </lineage>
</organism>
<sequence>MNARIAVSVLLAAANLAAALWIIQRYGVGSGATFLAIIAAVIVSAIVQRLRFGRETGWRARFDPVVVLGFLIGFDLVLAIAIAVRG</sequence>
<evidence type="ECO:0000256" key="1">
    <source>
        <dbReference type="SAM" id="Phobius"/>
    </source>
</evidence>
<gene>
    <name evidence="2" type="ORF">SAMN05192580_0682</name>
</gene>
<dbReference type="Proteomes" id="UP000198824">
    <property type="component" value="Unassembled WGS sequence"/>
</dbReference>
<proteinExistence type="predicted"/>
<dbReference type="AlphaFoldDB" id="A0A1I6JQI9"/>
<keyword evidence="3" id="KW-1185">Reference proteome</keyword>
<evidence type="ECO:0000313" key="3">
    <source>
        <dbReference type="Proteomes" id="UP000198824"/>
    </source>
</evidence>
<reference evidence="2 3" key="1">
    <citation type="submission" date="2016-10" db="EMBL/GenBank/DDBJ databases">
        <authorList>
            <person name="de Groot N.N."/>
        </authorList>
    </citation>
    <scope>NUCLEOTIDE SEQUENCE [LARGE SCALE GENOMIC DNA]</scope>
    <source>
        <strain evidence="2 3">S5-249</strain>
    </source>
</reference>
<evidence type="ECO:0000313" key="2">
    <source>
        <dbReference type="EMBL" id="SFR81246.1"/>
    </source>
</evidence>
<name>A0A1I6JQI9_9SPHN</name>